<reference evidence="1 2" key="1">
    <citation type="submission" date="2019-03" db="EMBL/GenBank/DDBJ databases">
        <title>First draft genome of Liparis tanakae, snailfish: a comprehensive survey of snailfish specific genes.</title>
        <authorList>
            <person name="Kim W."/>
            <person name="Song I."/>
            <person name="Jeong J.-H."/>
            <person name="Kim D."/>
            <person name="Kim S."/>
            <person name="Ryu S."/>
            <person name="Song J.Y."/>
            <person name="Lee S.K."/>
        </authorList>
    </citation>
    <scope>NUCLEOTIDE SEQUENCE [LARGE SCALE GENOMIC DNA]</scope>
    <source>
        <tissue evidence="1">Muscle</tissue>
    </source>
</reference>
<proteinExistence type="predicted"/>
<gene>
    <name evidence="1" type="ORF">EYF80_026052</name>
</gene>
<sequence>MERINDEAKRRFSPVSTRTPAQFISAQHCRFCSGLSNDATAMKNAAGKQTLVAQVRQHDVTAQR</sequence>
<protein>
    <submittedName>
        <fullName evidence="1">Uncharacterized protein</fullName>
    </submittedName>
</protein>
<dbReference type="Proteomes" id="UP000314294">
    <property type="component" value="Unassembled WGS sequence"/>
</dbReference>
<organism evidence="1 2">
    <name type="scientific">Liparis tanakae</name>
    <name type="common">Tanaka's snailfish</name>
    <dbReference type="NCBI Taxonomy" id="230148"/>
    <lineage>
        <taxon>Eukaryota</taxon>
        <taxon>Metazoa</taxon>
        <taxon>Chordata</taxon>
        <taxon>Craniata</taxon>
        <taxon>Vertebrata</taxon>
        <taxon>Euteleostomi</taxon>
        <taxon>Actinopterygii</taxon>
        <taxon>Neopterygii</taxon>
        <taxon>Teleostei</taxon>
        <taxon>Neoteleostei</taxon>
        <taxon>Acanthomorphata</taxon>
        <taxon>Eupercaria</taxon>
        <taxon>Perciformes</taxon>
        <taxon>Cottioidei</taxon>
        <taxon>Cottales</taxon>
        <taxon>Liparidae</taxon>
        <taxon>Liparis</taxon>
    </lineage>
</organism>
<dbReference type="AlphaFoldDB" id="A0A4Z2HEL8"/>
<accession>A0A4Z2HEL8</accession>
<keyword evidence="2" id="KW-1185">Reference proteome</keyword>
<evidence type="ECO:0000313" key="1">
    <source>
        <dbReference type="EMBL" id="TNN63735.1"/>
    </source>
</evidence>
<name>A0A4Z2HEL8_9TELE</name>
<evidence type="ECO:0000313" key="2">
    <source>
        <dbReference type="Proteomes" id="UP000314294"/>
    </source>
</evidence>
<comment type="caution">
    <text evidence="1">The sequence shown here is derived from an EMBL/GenBank/DDBJ whole genome shotgun (WGS) entry which is preliminary data.</text>
</comment>
<dbReference type="EMBL" id="SRLO01000267">
    <property type="protein sequence ID" value="TNN63735.1"/>
    <property type="molecule type" value="Genomic_DNA"/>
</dbReference>